<dbReference type="InterPro" id="IPR036259">
    <property type="entry name" value="MFS_trans_sf"/>
</dbReference>
<dbReference type="InterPro" id="IPR020846">
    <property type="entry name" value="MFS_dom"/>
</dbReference>
<evidence type="ECO:0000313" key="8">
    <source>
        <dbReference type="EMBL" id="KAF2106036.1"/>
    </source>
</evidence>
<protein>
    <submittedName>
        <fullName evidence="8">Putative efflux pump antibiotic resistance protein</fullName>
    </submittedName>
</protein>
<dbReference type="Gene3D" id="1.20.1250.20">
    <property type="entry name" value="MFS general substrate transporter like domains"/>
    <property type="match status" value="2"/>
</dbReference>
<evidence type="ECO:0000259" key="7">
    <source>
        <dbReference type="PROSITE" id="PS50850"/>
    </source>
</evidence>
<feature type="transmembrane region" description="Helical" evidence="5">
    <location>
        <begin position="168"/>
        <end position="189"/>
    </location>
</feature>
<keyword evidence="3 5" id="KW-1133">Transmembrane helix</keyword>
<evidence type="ECO:0000256" key="4">
    <source>
        <dbReference type="ARBA" id="ARBA00023136"/>
    </source>
</evidence>
<feature type="transmembrane region" description="Helical" evidence="5">
    <location>
        <begin position="92"/>
        <end position="114"/>
    </location>
</feature>
<accession>A0A6A5YFZ0</accession>
<dbReference type="GO" id="GO:0022857">
    <property type="term" value="F:transmembrane transporter activity"/>
    <property type="evidence" value="ECO:0007669"/>
    <property type="project" value="InterPro"/>
</dbReference>
<feature type="domain" description="Major facilitator superfamily (MFS) profile" evidence="7">
    <location>
        <begin position="1"/>
        <end position="407"/>
    </location>
</feature>
<organism evidence="8 9">
    <name type="scientific">Lophiotrema nucula</name>
    <dbReference type="NCBI Taxonomy" id="690887"/>
    <lineage>
        <taxon>Eukaryota</taxon>
        <taxon>Fungi</taxon>
        <taxon>Dikarya</taxon>
        <taxon>Ascomycota</taxon>
        <taxon>Pezizomycotina</taxon>
        <taxon>Dothideomycetes</taxon>
        <taxon>Pleosporomycetidae</taxon>
        <taxon>Pleosporales</taxon>
        <taxon>Lophiotremataceae</taxon>
        <taxon>Lophiotrema</taxon>
    </lineage>
</organism>
<keyword evidence="6" id="KW-0732">Signal</keyword>
<feature type="transmembrane region" description="Helical" evidence="5">
    <location>
        <begin position="135"/>
        <end position="156"/>
    </location>
</feature>
<dbReference type="Pfam" id="PF07690">
    <property type="entry name" value="MFS_1"/>
    <property type="match status" value="1"/>
</dbReference>
<evidence type="ECO:0000256" key="2">
    <source>
        <dbReference type="ARBA" id="ARBA00022692"/>
    </source>
</evidence>
<feature type="chain" id="PRO_5025393928" evidence="6">
    <location>
        <begin position="24"/>
        <end position="441"/>
    </location>
</feature>
<dbReference type="PANTHER" id="PTHR23501">
    <property type="entry name" value="MAJOR FACILITATOR SUPERFAMILY"/>
    <property type="match status" value="1"/>
</dbReference>
<evidence type="ECO:0000256" key="6">
    <source>
        <dbReference type="SAM" id="SignalP"/>
    </source>
</evidence>
<feature type="transmembrane region" description="Helical" evidence="5">
    <location>
        <begin position="309"/>
        <end position="333"/>
    </location>
</feature>
<feature type="transmembrane region" description="Helical" evidence="5">
    <location>
        <begin position="345"/>
        <end position="364"/>
    </location>
</feature>
<proteinExistence type="predicted"/>
<dbReference type="PROSITE" id="PS51257">
    <property type="entry name" value="PROKAR_LIPOPROTEIN"/>
    <property type="match status" value="1"/>
</dbReference>
<evidence type="ECO:0000256" key="3">
    <source>
        <dbReference type="ARBA" id="ARBA00022989"/>
    </source>
</evidence>
<comment type="subcellular location">
    <subcellularLocation>
        <location evidence="1">Membrane</location>
        <topology evidence="1">Multi-pass membrane protein</topology>
    </subcellularLocation>
</comment>
<feature type="transmembrane region" description="Helical" evidence="5">
    <location>
        <begin position="210"/>
        <end position="232"/>
    </location>
</feature>
<reference evidence="8" key="1">
    <citation type="journal article" date="2020" name="Stud. Mycol.">
        <title>101 Dothideomycetes genomes: a test case for predicting lifestyles and emergence of pathogens.</title>
        <authorList>
            <person name="Haridas S."/>
            <person name="Albert R."/>
            <person name="Binder M."/>
            <person name="Bloem J."/>
            <person name="Labutti K."/>
            <person name="Salamov A."/>
            <person name="Andreopoulos B."/>
            <person name="Baker S."/>
            <person name="Barry K."/>
            <person name="Bills G."/>
            <person name="Bluhm B."/>
            <person name="Cannon C."/>
            <person name="Castanera R."/>
            <person name="Culley D."/>
            <person name="Daum C."/>
            <person name="Ezra D."/>
            <person name="Gonzalez J."/>
            <person name="Henrissat B."/>
            <person name="Kuo A."/>
            <person name="Liang C."/>
            <person name="Lipzen A."/>
            <person name="Lutzoni F."/>
            <person name="Magnuson J."/>
            <person name="Mondo S."/>
            <person name="Nolan M."/>
            <person name="Ohm R."/>
            <person name="Pangilinan J."/>
            <person name="Park H.-J."/>
            <person name="Ramirez L."/>
            <person name="Alfaro M."/>
            <person name="Sun H."/>
            <person name="Tritt A."/>
            <person name="Yoshinaga Y."/>
            <person name="Zwiers L.-H."/>
            <person name="Turgeon B."/>
            <person name="Goodwin S."/>
            <person name="Spatafora J."/>
            <person name="Crous P."/>
            <person name="Grigoriev I."/>
        </authorList>
    </citation>
    <scope>NUCLEOTIDE SEQUENCE</scope>
    <source>
        <strain evidence="8">CBS 627.86</strain>
    </source>
</reference>
<keyword evidence="4 5" id="KW-0472">Membrane</keyword>
<evidence type="ECO:0000256" key="5">
    <source>
        <dbReference type="SAM" id="Phobius"/>
    </source>
</evidence>
<dbReference type="AlphaFoldDB" id="A0A6A5YFZ0"/>
<sequence>MGRKTVLMSSLVFFVVFSGACGAAQTMNQLIVFRAFQGLGGSGVYALVMVVLFEMIPPSLFPRYTVLVTGLFAISLLCGPLLGGAICKNTTWRWVFLINAPAGVVGLLILLSCMPNSFPYHGHSTQKYVYNFGKLDVVGASSMLIGIALLITGFQGASNFAPWRSARVLVPLLVSLPAWIVFMGNERLVTLRGSDRPEPVFPWRFCKSRVVMGIFANAFLCGAVFTSCMIQIPLRFQAVNNESPWHAGVRLIPFGVAAPVGGALTAAIVKKRKVPVIYMLFPAAILQILGLLFMSRLTLDNILWKGQYGLQFVTGIGCGISMGVVTLMTPYAIEKRDLATATSAVVQIRVLGGALVLAIVTAVMNTDLRPTLTRMLSAQELTRVFQAVGSIQSLSQPLSTAVKDTFLKGNNNMQLRILVGFAAAEVPATVMMWQKDPVRVS</sequence>
<dbReference type="EMBL" id="ML977367">
    <property type="protein sequence ID" value="KAF2106036.1"/>
    <property type="molecule type" value="Genomic_DNA"/>
</dbReference>
<dbReference type="InterPro" id="IPR011701">
    <property type="entry name" value="MFS"/>
</dbReference>
<keyword evidence="9" id="KW-1185">Reference proteome</keyword>
<dbReference type="PANTHER" id="PTHR23501:SF43">
    <property type="entry name" value="MULTIDRUG TRANSPORTER, PUTATIVE (AFU_ORTHOLOGUE AFUA_6G03040)-RELATED"/>
    <property type="match status" value="1"/>
</dbReference>
<dbReference type="Proteomes" id="UP000799770">
    <property type="component" value="Unassembled WGS sequence"/>
</dbReference>
<feature type="signal peptide" evidence="6">
    <location>
        <begin position="1"/>
        <end position="23"/>
    </location>
</feature>
<feature type="transmembrane region" description="Helical" evidence="5">
    <location>
        <begin position="32"/>
        <end position="52"/>
    </location>
</feature>
<name>A0A6A5YFZ0_9PLEO</name>
<gene>
    <name evidence="8" type="ORF">BDV96DRAFT_534327</name>
</gene>
<feature type="transmembrane region" description="Helical" evidence="5">
    <location>
        <begin position="64"/>
        <end position="86"/>
    </location>
</feature>
<feature type="transmembrane region" description="Helical" evidence="5">
    <location>
        <begin position="252"/>
        <end position="269"/>
    </location>
</feature>
<dbReference type="OrthoDB" id="440553at2759"/>
<feature type="transmembrane region" description="Helical" evidence="5">
    <location>
        <begin position="276"/>
        <end position="297"/>
    </location>
</feature>
<evidence type="ECO:0000313" key="9">
    <source>
        <dbReference type="Proteomes" id="UP000799770"/>
    </source>
</evidence>
<keyword evidence="2 5" id="KW-0812">Transmembrane</keyword>
<evidence type="ECO:0000256" key="1">
    <source>
        <dbReference type="ARBA" id="ARBA00004141"/>
    </source>
</evidence>
<dbReference type="GO" id="GO:0005886">
    <property type="term" value="C:plasma membrane"/>
    <property type="evidence" value="ECO:0007669"/>
    <property type="project" value="TreeGrafter"/>
</dbReference>
<dbReference type="PROSITE" id="PS50850">
    <property type="entry name" value="MFS"/>
    <property type="match status" value="1"/>
</dbReference>
<dbReference type="SUPFAM" id="SSF103473">
    <property type="entry name" value="MFS general substrate transporter"/>
    <property type="match status" value="1"/>
</dbReference>